<dbReference type="SMART" id="SM00028">
    <property type="entry name" value="TPR"/>
    <property type="match status" value="3"/>
</dbReference>
<reference evidence="4 5" key="1">
    <citation type="submission" date="2019-06" db="EMBL/GenBank/DDBJ databases">
        <title>New taxonomy in bacterial strain CC-CFT640, isolated from vineyard.</title>
        <authorList>
            <person name="Lin S.-Y."/>
            <person name="Tsai C.-F."/>
            <person name="Young C.-C."/>
        </authorList>
    </citation>
    <scope>NUCLEOTIDE SEQUENCE [LARGE SCALE GENOMIC DNA]</scope>
    <source>
        <strain evidence="4 5">CC-CFT640</strain>
    </source>
</reference>
<dbReference type="SUPFAM" id="SSF55073">
    <property type="entry name" value="Nucleotide cyclase"/>
    <property type="match status" value="1"/>
</dbReference>
<dbReference type="Proteomes" id="UP000321638">
    <property type="component" value="Unassembled WGS sequence"/>
</dbReference>
<proteinExistence type="predicted"/>
<dbReference type="InterPro" id="IPR011990">
    <property type="entry name" value="TPR-like_helical_dom_sf"/>
</dbReference>
<dbReference type="Gene3D" id="1.25.40.10">
    <property type="entry name" value="Tetratricopeptide repeat domain"/>
    <property type="match status" value="1"/>
</dbReference>
<protein>
    <recommendedName>
        <fullName evidence="3">Guanylate cyclase domain-containing protein</fullName>
    </recommendedName>
</protein>
<dbReference type="InterPro" id="IPR050697">
    <property type="entry name" value="Adenylyl/Guanylyl_Cyclase_3/4"/>
</dbReference>
<keyword evidence="2" id="KW-0472">Membrane</keyword>
<dbReference type="PANTHER" id="PTHR43081">
    <property type="entry name" value="ADENYLATE CYCLASE, TERMINAL-DIFFERENTIATION SPECIFIC-RELATED"/>
    <property type="match status" value="1"/>
</dbReference>
<feature type="transmembrane region" description="Helical" evidence="2">
    <location>
        <begin position="218"/>
        <end position="240"/>
    </location>
</feature>
<evidence type="ECO:0000313" key="4">
    <source>
        <dbReference type="EMBL" id="TXL75394.1"/>
    </source>
</evidence>
<organism evidence="4 5">
    <name type="scientific">Vineibacter terrae</name>
    <dbReference type="NCBI Taxonomy" id="2586908"/>
    <lineage>
        <taxon>Bacteria</taxon>
        <taxon>Pseudomonadati</taxon>
        <taxon>Pseudomonadota</taxon>
        <taxon>Alphaproteobacteria</taxon>
        <taxon>Hyphomicrobiales</taxon>
        <taxon>Vineibacter</taxon>
    </lineage>
</organism>
<dbReference type="Pfam" id="PF00211">
    <property type="entry name" value="Guanylate_cyc"/>
    <property type="match status" value="1"/>
</dbReference>
<keyword evidence="5" id="KW-1185">Reference proteome</keyword>
<dbReference type="CDD" id="cd07302">
    <property type="entry name" value="CHD"/>
    <property type="match status" value="1"/>
</dbReference>
<dbReference type="InterPro" id="IPR029787">
    <property type="entry name" value="Nucleotide_cyclase"/>
</dbReference>
<evidence type="ECO:0000313" key="5">
    <source>
        <dbReference type="Proteomes" id="UP000321638"/>
    </source>
</evidence>
<dbReference type="GO" id="GO:0035556">
    <property type="term" value="P:intracellular signal transduction"/>
    <property type="evidence" value="ECO:0007669"/>
    <property type="project" value="InterPro"/>
</dbReference>
<gene>
    <name evidence="4" type="ORF">FHP25_14225</name>
</gene>
<evidence type="ECO:0000259" key="3">
    <source>
        <dbReference type="PROSITE" id="PS50125"/>
    </source>
</evidence>
<feature type="repeat" description="TPR" evidence="1">
    <location>
        <begin position="555"/>
        <end position="588"/>
    </location>
</feature>
<dbReference type="PROSITE" id="PS50125">
    <property type="entry name" value="GUANYLATE_CYCLASE_2"/>
    <property type="match status" value="1"/>
</dbReference>
<keyword evidence="2" id="KW-1133">Transmembrane helix</keyword>
<accession>A0A5C8PM57</accession>
<feature type="repeat" description="TPR" evidence="1">
    <location>
        <begin position="518"/>
        <end position="551"/>
    </location>
</feature>
<feature type="domain" description="Guanylate cyclase" evidence="3">
    <location>
        <begin position="10"/>
        <end position="125"/>
    </location>
</feature>
<evidence type="ECO:0000256" key="1">
    <source>
        <dbReference type="PROSITE-ProRule" id="PRU00339"/>
    </source>
</evidence>
<dbReference type="InterPro" id="IPR019734">
    <property type="entry name" value="TPR_rpt"/>
</dbReference>
<dbReference type="SUPFAM" id="SSF48452">
    <property type="entry name" value="TPR-like"/>
    <property type="match status" value="1"/>
</dbReference>
<dbReference type="EMBL" id="VDUZ01000014">
    <property type="protein sequence ID" value="TXL75394.1"/>
    <property type="molecule type" value="Genomic_DNA"/>
</dbReference>
<dbReference type="OrthoDB" id="9807521at2"/>
<evidence type="ECO:0000256" key="2">
    <source>
        <dbReference type="SAM" id="Phobius"/>
    </source>
</evidence>
<dbReference type="Gene3D" id="3.30.70.1230">
    <property type="entry name" value="Nucleotide cyclase"/>
    <property type="match status" value="1"/>
</dbReference>
<dbReference type="GO" id="GO:0004016">
    <property type="term" value="F:adenylate cyclase activity"/>
    <property type="evidence" value="ECO:0007669"/>
    <property type="project" value="UniProtKB-ARBA"/>
</dbReference>
<dbReference type="PANTHER" id="PTHR43081:SF19">
    <property type="entry name" value="PH-SENSITIVE ADENYLATE CYCLASE RV1264"/>
    <property type="match status" value="1"/>
</dbReference>
<dbReference type="RefSeq" id="WP_147847608.1">
    <property type="nucleotide sequence ID" value="NZ_VDUZ01000014.1"/>
</dbReference>
<keyword evidence="1" id="KW-0802">TPR repeat</keyword>
<dbReference type="AlphaFoldDB" id="A0A5C8PM57"/>
<dbReference type="Gene3D" id="3.40.50.10070">
    <property type="entry name" value="TolB, N-terminal domain"/>
    <property type="match status" value="1"/>
</dbReference>
<dbReference type="GO" id="GO:0006171">
    <property type="term" value="P:cAMP biosynthetic process"/>
    <property type="evidence" value="ECO:0007669"/>
    <property type="project" value="TreeGrafter"/>
</dbReference>
<dbReference type="InterPro" id="IPR001054">
    <property type="entry name" value="A/G_cyclase"/>
</dbReference>
<comment type="caution">
    <text evidence="4">The sequence shown here is derived from an EMBL/GenBank/DDBJ whole genome shotgun (WGS) entry which is preliminary data.</text>
</comment>
<sequence>MAREQRRLAAILDADVVGYSRLMGRDESGTVSRLRDHRVRHLEPLVARHAGRIVKLTGDGALIEFASAVDALAAAIEFQQTMLEANRSRPGDMAIVFRIGLHLGDVIVDGDDLYGDDVNIAARLQEQAPAGGILVSRTVREAVAGRVKASFEDRGGLELKNIERPIPAFGVMWDERDWPVSSLVAGVPVMDPPVGIAVAGDASASTDASMHAFRRRRIPIWVAVGSAVGILLAGAGYLAFASRSPSATGRVAPSQSDKPSIAVLAFRNLSGDPEREYFADGMVEDIIATLSRIPNFVVIARSSSYSYKGRSVDVRQVGSELGVRYVVDGSIRIAASTLRISCVLIDTTSGKHIWSERYEGTVENVFDLQDRITSSIVATIQPEVQRAEIARAQAKPTGNLSAYDLYLRALAAISPEPTESSIDEALTLLERATAADPRFAAAYGLMASAHLNRLMRGWVSSDEAFARGYEAAKIAVEIGSDDPVALALGGFGIAYFGGRPEQGLACIERALTLNPNYIWAWRLGGAVSWMTGRHEKSIRYYERAMQLSPRDHQLFESYAGIAYPYFFLGQYKQAIHWSERALQEKPHYVPALLLRLAALAMEGSHPGEMQEALQQYKSALHFSVSILGVLSLLPAHSPSDRELFAAALRKTGLPEQ</sequence>
<dbReference type="PROSITE" id="PS50005">
    <property type="entry name" value="TPR"/>
    <property type="match status" value="2"/>
</dbReference>
<name>A0A5C8PM57_9HYPH</name>
<keyword evidence="2" id="KW-0812">Transmembrane</keyword>
<dbReference type="Pfam" id="PF13181">
    <property type="entry name" value="TPR_8"/>
    <property type="match status" value="1"/>
</dbReference>